<protein>
    <recommendedName>
        <fullName evidence="4">CbrC family protein</fullName>
    </recommendedName>
</protein>
<comment type="similarity">
    <text evidence="1">Belongs to the UPF0167 family.</text>
</comment>
<evidence type="ECO:0000256" key="1">
    <source>
        <dbReference type="ARBA" id="ARBA00008525"/>
    </source>
</evidence>
<accession>Q1ISP5</accession>
<dbReference type="AlphaFoldDB" id="Q1ISP5"/>
<evidence type="ECO:0000313" key="2">
    <source>
        <dbReference type="EMBL" id="ABF40105.1"/>
    </source>
</evidence>
<name>Q1ISP5_KORVE</name>
<dbReference type="STRING" id="204669.Acid345_1102"/>
<dbReference type="RefSeq" id="WP_011521907.1">
    <property type="nucleotide sequence ID" value="NC_008009.1"/>
</dbReference>
<sequence length="180" mass="20332">MPLPNFRYHPDPVKSGNLVVSEETCVCCDKKRGYIYTVSVYAESDDLENALCPWCIADGSAHRKFDASFVDDPGLADEIPNSARQEILYRTLGFAGWQSEQWLACCDDAMAFLEPVGIVEVRRDYPKLEGTLMHEIVHEWERSGGAANELLNSLHREHGPTANAFRCLHCGEHKAYIDIW</sequence>
<dbReference type="HOGENOM" id="CLU_108448_0_0_0"/>
<keyword evidence="3" id="KW-1185">Reference proteome</keyword>
<evidence type="ECO:0008006" key="4">
    <source>
        <dbReference type="Google" id="ProtNLM"/>
    </source>
</evidence>
<dbReference type="Proteomes" id="UP000002432">
    <property type="component" value="Chromosome"/>
</dbReference>
<evidence type="ECO:0000313" key="3">
    <source>
        <dbReference type="Proteomes" id="UP000002432"/>
    </source>
</evidence>
<dbReference type="InterPro" id="IPR005363">
    <property type="entry name" value="UPF0167"/>
</dbReference>
<reference evidence="2 3" key="1">
    <citation type="journal article" date="2009" name="Appl. Environ. Microbiol.">
        <title>Three genomes from the phylum Acidobacteria provide insight into the lifestyles of these microorganisms in soils.</title>
        <authorList>
            <person name="Ward N.L."/>
            <person name="Challacombe J.F."/>
            <person name="Janssen P.H."/>
            <person name="Henrissat B."/>
            <person name="Coutinho P.M."/>
            <person name="Wu M."/>
            <person name="Xie G."/>
            <person name="Haft D.H."/>
            <person name="Sait M."/>
            <person name="Badger J."/>
            <person name="Barabote R.D."/>
            <person name="Bradley B."/>
            <person name="Brettin T.S."/>
            <person name="Brinkac L.M."/>
            <person name="Bruce D."/>
            <person name="Creasy T."/>
            <person name="Daugherty S.C."/>
            <person name="Davidsen T.M."/>
            <person name="DeBoy R.T."/>
            <person name="Detter J.C."/>
            <person name="Dodson R.J."/>
            <person name="Durkin A.S."/>
            <person name="Ganapathy A."/>
            <person name="Gwinn-Giglio M."/>
            <person name="Han C.S."/>
            <person name="Khouri H."/>
            <person name="Kiss H."/>
            <person name="Kothari S.P."/>
            <person name="Madupu R."/>
            <person name="Nelson K.E."/>
            <person name="Nelson W.C."/>
            <person name="Paulsen I."/>
            <person name="Penn K."/>
            <person name="Ren Q."/>
            <person name="Rosovitz M.J."/>
            <person name="Selengut J.D."/>
            <person name="Shrivastava S."/>
            <person name="Sullivan S.A."/>
            <person name="Tapia R."/>
            <person name="Thompson L.S."/>
            <person name="Watkins K.L."/>
            <person name="Yang Q."/>
            <person name="Yu C."/>
            <person name="Zafar N."/>
            <person name="Zhou L."/>
            <person name="Kuske C.R."/>
        </authorList>
    </citation>
    <scope>NUCLEOTIDE SEQUENCE [LARGE SCALE GENOMIC DNA]</scope>
    <source>
        <strain evidence="2 3">Ellin345</strain>
    </source>
</reference>
<dbReference type="Pfam" id="PF03691">
    <property type="entry name" value="UPF0167"/>
    <property type="match status" value="1"/>
</dbReference>
<dbReference type="EnsemblBacteria" id="ABF40105">
    <property type="protein sequence ID" value="ABF40105"/>
    <property type="gene ID" value="Acid345_1102"/>
</dbReference>
<proteinExistence type="inferred from homology"/>
<organism evidence="2 3">
    <name type="scientific">Koribacter versatilis (strain Ellin345)</name>
    <dbReference type="NCBI Taxonomy" id="204669"/>
    <lineage>
        <taxon>Bacteria</taxon>
        <taxon>Pseudomonadati</taxon>
        <taxon>Acidobacteriota</taxon>
        <taxon>Terriglobia</taxon>
        <taxon>Terriglobales</taxon>
        <taxon>Candidatus Korobacteraceae</taxon>
        <taxon>Candidatus Korobacter</taxon>
    </lineage>
</organism>
<dbReference type="eggNOG" id="COG3196">
    <property type="taxonomic scope" value="Bacteria"/>
</dbReference>
<dbReference type="EMBL" id="CP000360">
    <property type="protein sequence ID" value="ABF40105.1"/>
    <property type="molecule type" value="Genomic_DNA"/>
</dbReference>
<dbReference type="KEGG" id="aba:Acid345_1102"/>
<gene>
    <name evidence="2" type="ordered locus">Acid345_1102</name>
</gene>